<name>A0ACC2DSE9_DIPCM</name>
<keyword evidence="2" id="KW-1185">Reference proteome</keyword>
<organism evidence="1 2">
    <name type="scientific">Diphasiastrum complanatum</name>
    <name type="common">Issler's clubmoss</name>
    <name type="synonym">Lycopodium complanatum</name>
    <dbReference type="NCBI Taxonomy" id="34168"/>
    <lineage>
        <taxon>Eukaryota</taxon>
        <taxon>Viridiplantae</taxon>
        <taxon>Streptophyta</taxon>
        <taxon>Embryophyta</taxon>
        <taxon>Tracheophyta</taxon>
        <taxon>Lycopodiopsida</taxon>
        <taxon>Lycopodiales</taxon>
        <taxon>Lycopodiaceae</taxon>
        <taxon>Lycopodioideae</taxon>
        <taxon>Diphasiastrum</taxon>
    </lineage>
</organism>
<evidence type="ECO:0000313" key="1">
    <source>
        <dbReference type="EMBL" id="KAJ7557148.1"/>
    </source>
</evidence>
<evidence type="ECO:0000313" key="2">
    <source>
        <dbReference type="Proteomes" id="UP001162992"/>
    </source>
</evidence>
<gene>
    <name evidence="1" type="ORF">O6H91_05G113600</name>
</gene>
<sequence length="322" mass="36029">MAEAQAEKPVNFWGDLPEEEYYKSQGVKHSAGYFKTPNGQIFTNSFLPLDAKPKGIVCLTHGYGGDTSWMFQIIAINYAQWGYAAFAADLLGHGRSDGIHGYVWNVHKLAETALSYFQSVRDSEEYKGLPAFLFGESMGGALTLLMHFQDPQGWDGAMLTAPLIIMPEAMKPSWVLLTAYSFLLGFADTWAVMPENNIVRKAIRDPAKGKVIGGNPKRYTGKPRVGTMRELRGLTIYLQQNLEKVTIPFLVMHGTDDVVTDPQSSQVLFDKASSKDKSLKFYEGAYHSLIQGEPDETKNAVLRDMREWVDQRTENILNSRSV</sequence>
<protein>
    <submittedName>
        <fullName evidence="1">Uncharacterized protein</fullName>
    </submittedName>
</protein>
<dbReference type="Proteomes" id="UP001162992">
    <property type="component" value="Chromosome 5"/>
</dbReference>
<reference evidence="2" key="1">
    <citation type="journal article" date="2024" name="Proc. Natl. Acad. Sci. U.S.A.">
        <title>Extraordinary preservation of gene collinearity over three hundred million years revealed in homosporous lycophytes.</title>
        <authorList>
            <person name="Li C."/>
            <person name="Wickell D."/>
            <person name="Kuo L.Y."/>
            <person name="Chen X."/>
            <person name="Nie B."/>
            <person name="Liao X."/>
            <person name="Peng D."/>
            <person name="Ji J."/>
            <person name="Jenkins J."/>
            <person name="Williams M."/>
            <person name="Shu S."/>
            <person name="Plott C."/>
            <person name="Barry K."/>
            <person name="Rajasekar S."/>
            <person name="Grimwood J."/>
            <person name="Han X."/>
            <person name="Sun S."/>
            <person name="Hou Z."/>
            <person name="He W."/>
            <person name="Dai G."/>
            <person name="Sun C."/>
            <person name="Schmutz J."/>
            <person name="Leebens-Mack J.H."/>
            <person name="Li F.W."/>
            <person name="Wang L."/>
        </authorList>
    </citation>
    <scope>NUCLEOTIDE SEQUENCE [LARGE SCALE GENOMIC DNA]</scope>
    <source>
        <strain evidence="2">cv. PW_Plant_1</strain>
    </source>
</reference>
<proteinExistence type="predicted"/>
<comment type="caution">
    <text evidence="1">The sequence shown here is derived from an EMBL/GenBank/DDBJ whole genome shotgun (WGS) entry which is preliminary data.</text>
</comment>
<accession>A0ACC2DSE9</accession>
<dbReference type="EMBL" id="CM055096">
    <property type="protein sequence ID" value="KAJ7557148.1"/>
    <property type="molecule type" value="Genomic_DNA"/>
</dbReference>